<proteinExistence type="inferred from homology"/>
<evidence type="ECO:0000313" key="9">
    <source>
        <dbReference type="EMBL" id="ACM20256.1"/>
    </source>
</evidence>
<reference evidence="9 10" key="1">
    <citation type="submission" date="2009-01" db="EMBL/GenBank/DDBJ databases">
        <title>Complete sequence of Geobacter sp. FRC-32.</title>
        <authorList>
            <consortium name="US DOE Joint Genome Institute"/>
            <person name="Lucas S."/>
            <person name="Copeland A."/>
            <person name="Lapidus A."/>
            <person name="Glavina del Rio T."/>
            <person name="Dalin E."/>
            <person name="Tice H."/>
            <person name="Bruce D."/>
            <person name="Goodwin L."/>
            <person name="Pitluck S."/>
            <person name="Saunders E."/>
            <person name="Brettin T."/>
            <person name="Detter J.C."/>
            <person name="Han C."/>
            <person name="Larimer F."/>
            <person name="Land M."/>
            <person name="Hauser L."/>
            <person name="Kyrpides N."/>
            <person name="Ovchinnikova G."/>
            <person name="Kostka J."/>
            <person name="Richardson P."/>
        </authorList>
    </citation>
    <scope>NUCLEOTIDE SEQUENCE [LARGE SCALE GENOMIC DNA]</scope>
    <source>
        <strain evidence="10">DSM 22248 / JCM 15807 / FRC-32</strain>
    </source>
</reference>
<dbReference type="EMBL" id="CP001390">
    <property type="protein sequence ID" value="ACM20256.1"/>
    <property type="molecule type" value="Genomic_DNA"/>
</dbReference>
<dbReference type="KEGG" id="geo:Geob_1899"/>
<evidence type="ECO:0000256" key="8">
    <source>
        <dbReference type="SAM" id="MobiDB-lite"/>
    </source>
</evidence>
<evidence type="ECO:0000256" key="7">
    <source>
        <dbReference type="HAMAP-Rule" id="MF_02065"/>
    </source>
</evidence>
<dbReference type="GO" id="GO:0009252">
    <property type="term" value="P:peptidoglycan biosynthetic process"/>
    <property type="evidence" value="ECO:0007669"/>
    <property type="project" value="UniProtKB-UniRule"/>
</dbReference>
<dbReference type="STRING" id="316067.Geob_1899"/>
<evidence type="ECO:0000256" key="5">
    <source>
        <dbReference type="ARBA" id="ARBA00023239"/>
    </source>
</evidence>
<evidence type="ECO:0000256" key="4">
    <source>
        <dbReference type="ARBA" id="ARBA00023136"/>
    </source>
</evidence>
<evidence type="ECO:0000256" key="3">
    <source>
        <dbReference type="ARBA" id="ARBA00022989"/>
    </source>
</evidence>
<dbReference type="CDD" id="cd08010">
    <property type="entry name" value="MltG_like"/>
    <property type="match status" value="1"/>
</dbReference>
<feature type="region of interest" description="Disordered" evidence="8">
    <location>
        <begin position="346"/>
        <end position="374"/>
    </location>
</feature>
<sequence>MGSSHKNARHWDMKFNFLKKKKKYRIPAVLLLLLLLPMLRLGFFAGNPAGSGKTIEMITISPGMTPGKIAAELHRRKLVSSTRLFTLYARLRGLDARLKAGTYQFNDGMSPGEILGKLATGDVYRCLFAVPEGYSTFQIAEMLEAKGFFSKKSFLKQCRDKKMLHDLNIPGLSVEGYLYPGSYNIVPGMSEKDLIEQMVEKFHEVYSTRFADRANGHPFDQVKVLTMASMIEKEAIDPSERPLIAAVFHNRLKMGMRLQSDPTAVYGVRAFAGNVSKQDIMRKSSYNTYMIKGLPPGPIGNPSSAAIEAVLNPAPADYLYFVAKKNGNHHFSTTLEEHNQAVNRYLKSSSKSAPPTSGKTAGYANDYPSITGRR</sequence>
<gene>
    <name evidence="9" type="primary">yceG</name>
    <name evidence="7" type="synonym">mltG</name>
    <name evidence="9" type="ordered locus">Geob_1899</name>
</gene>
<keyword evidence="6 7" id="KW-0961">Cell wall biogenesis/degradation</keyword>
<protein>
    <recommendedName>
        <fullName evidence="7">Endolytic murein transglycosylase</fullName>
        <ecNumber evidence="7">4.2.2.29</ecNumber>
    </recommendedName>
    <alternativeName>
        <fullName evidence="7">Peptidoglycan lytic transglycosylase</fullName>
    </alternativeName>
    <alternativeName>
        <fullName evidence="7">Peptidoglycan polymerization terminase</fullName>
    </alternativeName>
</protein>
<feature type="site" description="Important for catalytic activity" evidence="7">
    <location>
        <position position="234"/>
    </location>
</feature>
<evidence type="ECO:0000256" key="2">
    <source>
        <dbReference type="ARBA" id="ARBA00022692"/>
    </source>
</evidence>
<dbReference type="EC" id="4.2.2.29" evidence="7"/>
<dbReference type="PANTHER" id="PTHR30518:SF2">
    <property type="entry name" value="ENDOLYTIC MUREIN TRANSGLYCOSYLASE"/>
    <property type="match status" value="1"/>
</dbReference>
<dbReference type="GO" id="GO:0005886">
    <property type="term" value="C:plasma membrane"/>
    <property type="evidence" value="ECO:0007669"/>
    <property type="project" value="UniProtKB-UniRule"/>
</dbReference>
<comment type="similarity">
    <text evidence="7">Belongs to the transglycosylase MltG family.</text>
</comment>
<dbReference type="AlphaFoldDB" id="B9M7G8"/>
<keyword evidence="2 7" id="KW-0812">Transmembrane</keyword>
<keyword evidence="5 7" id="KW-0456">Lyase</keyword>
<feature type="compositionally biased region" description="Polar residues" evidence="8">
    <location>
        <begin position="346"/>
        <end position="359"/>
    </location>
</feature>
<keyword evidence="3 7" id="KW-1133">Transmembrane helix</keyword>
<organism evidence="9 10">
    <name type="scientific">Geotalea daltonii (strain DSM 22248 / JCM 15807 / FRC-32)</name>
    <name type="common">Geobacter daltonii</name>
    <dbReference type="NCBI Taxonomy" id="316067"/>
    <lineage>
        <taxon>Bacteria</taxon>
        <taxon>Pseudomonadati</taxon>
        <taxon>Thermodesulfobacteriota</taxon>
        <taxon>Desulfuromonadia</taxon>
        <taxon>Geobacterales</taxon>
        <taxon>Geobacteraceae</taxon>
        <taxon>Geotalea</taxon>
    </lineage>
</organism>
<dbReference type="Pfam" id="PF02618">
    <property type="entry name" value="YceG"/>
    <property type="match status" value="1"/>
</dbReference>
<name>B9M7G8_GEODF</name>
<dbReference type="Gene3D" id="3.30.1490.480">
    <property type="entry name" value="Endolytic murein transglycosylase"/>
    <property type="match status" value="2"/>
</dbReference>
<evidence type="ECO:0000256" key="1">
    <source>
        <dbReference type="ARBA" id="ARBA00022475"/>
    </source>
</evidence>
<dbReference type="NCBIfam" id="TIGR00247">
    <property type="entry name" value="endolytic transglycosylase MltG"/>
    <property type="match status" value="1"/>
</dbReference>
<evidence type="ECO:0000256" key="6">
    <source>
        <dbReference type="ARBA" id="ARBA00023316"/>
    </source>
</evidence>
<dbReference type="HOGENOM" id="CLU_025574_2_0_7"/>
<accession>B9M7G8</accession>
<keyword evidence="4 7" id="KW-0472">Membrane</keyword>
<keyword evidence="10" id="KW-1185">Reference proteome</keyword>
<dbReference type="HAMAP" id="MF_02065">
    <property type="entry name" value="MltG"/>
    <property type="match status" value="1"/>
</dbReference>
<dbReference type="GO" id="GO:0071555">
    <property type="term" value="P:cell wall organization"/>
    <property type="evidence" value="ECO:0007669"/>
    <property type="project" value="UniProtKB-KW"/>
</dbReference>
<keyword evidence="7" id="KW-0997">Cell inner membrane</keyword>
<evidence type="ECO:0000313" key="10">
    <source>
        <dbReference type="Proteomes" id="UP000007721"/>
    </source>
</evidence>
<comment type="function">
    <text evidence="7">Functions as a peptidoglycan terminase that cleaves nascent peptidoglycan strands endolytically to terminate their elongation.</text>
</comment>
<dbReference type="InterPro" id="IPR003770">
    <property type="entry name" value="MLTG-like"/>
</dbReference>
<dbReference type="Gene3D" id="3.30.160.60">
    <property type="entry name" value="Classic Zinc Finger"/>
    <property type="match status" value="1"/>
</dbReference>
<keyword evidence="1 7" id="KW-1003">Cell membrane</keyword>
<dbReference type="GO" id="GO:0008932">
    <property type="term" value="F:lytic endotransglycosylase activity"/>
    <property type="evidence" value="ECO:0007669"/>
    <property type="project" value="UniProtKB-UniRule"/>
</dbReference>
<comment type="catalytic activity">
    <reaction evidence="7">
        <text>a peptidoglycan chain = a peptidoglycan chain with N-acetyl-1,6-anhydromuramyl-[peptide] at the reducing end + a peptidoglycan chain with N-acetylglucosamine at the non-reducing end.</text>
        <dbReference type="EC" id="4.2.2.29"/>
    </reaction>
</comment>
<dbReference type="eggNOG" id="COG1559">
    <property type="taxonomic scope" value="Bacteria"/>
</dbReference>
<dbReference type="Proteomes" id="UP000007721">
    <property type="component" value="Chromosome"/>
</dbReference>
<dbReference type="PANTHER" id="PTHR30518">
    <property type="entry name" value="ENDOLYTIC MUREIN TRANSGLYCOSYLASE"/>
    <property type="match status" value="1"/>
</dbReference>